<protein>
    <submittedName>
        <fullName evidence="2">Uncharacterized protein</fullName>
    </submittedName>
</protein>
<gene>
    <name evidence="2" type="ORF">SDC9_92601</name>
</gene>
<feature type="compositionally biased region" description="Basic and acidic residues" evidence="1">
    <location>
        <begin position="48"/>
        <end position="60"/>
    </location>
</feature>
<organism evidence="2">
    <name type="scientific">bioreactor metagenome</name>
    <dbReference type="NCBI Taxonomy" id="1076179"/>
    <lineage>
        <taxon>unclassified sequences</taxon>
        <taxon>metagenomes</taxon>
        <taxon>ecological metagenomes</taxon>
    </lineage>
</organism>
<dbReference type="EMBL" id="VSSQ01011064">
    <property type="protein sequence ID" value="MPM45909.1"/>
    <property type="molecule type" value="Genomic_DNA"/>
</dbReference>
<dbReference type="AlphaFoldDB" id="A0A644ZY67"/>
<accession>A0A644ZY67</accession>
<sequence>MLDALQCGYRAHGKVLISAFNCLNRYVGRQVLNNALRHEHQPNQQGKGQEHTGRDSDKIGIEVAEGFGSAGKSPDSGCADSKSGGRRGKHHEDNHHHLAQVRKARFSGIVLEVGIRHKTNDRVK</sequence>
<proteinExistence type="predicted"/>
<feature type="region of interest" description="Disordered" evidence="1">
    <location>
        <begin position="35"/>
        <end position="101"/>
    </location>
</feature>
<evidence type="ECO:0000256" key="1">
    <source>
        <dbReference type="SAM" id="MobiDB-lite"/>
    </source>
</evidence>
<evidence type="ECO:0000313" key="2">
    <source>
        <dbReference type="EMBL" id="MPM45909.1"/>
    </source>
</evidence>
<comment type="caution">
    <text evidence="2">The sequence shown here is derived from an EMBL/GenBank/DDBJ whole genome shotgun (WGS) entry which is preliminary data.</text>
</comment>
<name>A0A644ZY67_9ZZZZ</name>
<reference evidence="2" key="1">
    <citation type="submission" date="2019-08" db="EMBL/GenBank/DDBJ databases">
        <authorList>
            <person name="Kucharzyk K."/>
            <person name="Murdoch R.W."/>
            <person name="Higgins S."/>
            <person name="Loffler F."/>
        </authorList>
    </citation>
    <scope>NUCLEOTIDE SEQUENCE</scope>
</reference>